<evidence type="ECO:0008006" key="4">
    <source>
        <dbReference type="Google" id="ProtNLM"/>
    </source>
</evidence>
<keyword evidence="1" id="KW-0472">Membrane</keyword>
<accession>A0ABT7YEN0</accession>
<protein>
    <recommendedName>
        <fullName evidence="4">Anti-sigma factor</fullName>
    </recommendedName>
</protein>
<evidence type="ECO:0000313" key="2">
    <source>
        <dbReference type="EMBL" id="MDN3204926.1"/>
    </source>
</evidence>
<name>A0ABT7YEN0_9BACT</name>
<evidence type="ECO:0000313" key="3">
    <source>
        <dbReference type="Proteomes" id="UP001171916"/>
    </source>
</evidence>
<proteinExistence type="predicted"/>
<reference evidence="2" key="1">
    <citation type="submission" date="2023-06" db="EMBL/GenBank/DDBJ databases">
        <title>Robiginitalea aurantiacus sp. nov. and Algoriphagus sediminis sp. nov., isolated from coastal sediment.</title>
        <authorList>
            <person name="Zhou Z.Y."/>
            <person name="An J."/>
            <person name="Jia Y.W."/>
            <person name="Du Z.J."/>
        </authorList>
    </citation>
    <scope>NUCLEOTIDE SEQUENCE</scope>
    <source>
        <strain evidence="2">C2-7</strain>
    </source>
</reference>
<keyword evidence="1" id="KW-1133">Transmembrane helix</keyword>
<organism evidence="2 3">
    <name type="scientific">Algoriphagus sediminis</name>
    <dbReference type="NCBI Taxonomy" id="3057113"/>
    <lineage>
        <taxon>Bacteria</taxon>
        <taxon>Pseudomonadati</taxon>
        <taxon>Bacteroidota</taxon>
        <taxon>Cytophagia</taxon>
        <taxon>Cytophagales</taxon>
        <taxon>Cyclobacteriaceae</taxon>
        <taxon>Algoriphagus</taxon>
    </lineage>
</organism>
<dbReference type="RefSeq" id="WP_290000770.1">
    <property type="nucleotide sequence ID" value="NZ_JAUEPH010000005.1"/>
</dbReference>
<evidence type="ECO:0000256" key="1">
    <source>
        <dbReference type="SAM" id="Phobius"/>
    </source>
</evidence>
<keyword evidence="3" id="KW-1185">Reference proteome</keyword>
<feature type="transmembrane region" description="Helical" evidence="1">
    <location>
        <begin position="73"/>
        <end position="91"/>
    </location>
</feature>
<dbReference type="Proteomes" id="UP001171916">
    <property type="component" value="Unassembled WGS sequence"/>
</dbReference>
<gene>
    <name evidence="2" type="ORF">QVH07_12245</name>
</gene>
<sequence>MESRLKELLDKYWEAETSLDEEKEIRELLLAVEGFEDEKLLFGGLDELSEMEPQLKRPEGKVKETKVRRITPVWLNWAASILILVSSVWVWQYTEQRKAEKEAYEEVMMALAMIQTNLSKGKESMKEIEDLKYLNTTNQIFGQELMNK</sequence>
<keyword evidence="1" id="KW-0812">Transmembrane</keyword>
<dbReference type="EMBL" id="JAUEPH010000005">
    <property type="protein sequence ID" value="MDN3204926.1"/>
    <property type="molecule type" value="Genomic_DNA"/>
</dbReference>
<comment type="caution">
    <text evidence="2">The sequence shown here is derived from an EMBL/GenBank/DDBJ whole genome shotgun (WGS) entry which is preliminary data.</text>
</comment>